<dbReference type="EMBL" id="FPBV01000006">
    <property type="protein sequence ID" value="SFU70354.1"/>
    <property type="molecule type" value="Genomic_DNA"/>
</dbReference>
<proteinExistence type="predicted"/>
<name>A0A1I7IBP3_9BACL</name>
<dbReference type="STRING" id="392015.SAMN05421543_106117"/>
<organism evidence="1 2">
    <name type="scientific">Alicyclobacillus macrosporangiidus</name>
    <dbReference type="NCBI Taxonomy" id="392015"/>
    <lineage>
        <taxon>Bacteria</taxon>
        <taxon>Bacillati</taxon>
        <taxon>Bacillota</taxon>
        <taxon>Bacilli</taxon>
        <taxon>Bacillales</taxon>
        <taxon>Alicyclobacillaceae</taxon>
        <taxon>Alicyclobacillus</taxon>
    </lineage>
</organism>
<dbReference type="AlphaFoldDB" id="A0A1I7IBP3"/>
<evidence type="ECO:0000313" key="1">
    <source>
        <dbReference type="EMBL" id="SFU70354.1"/>
    </source>
</evidence>
<keyword evidence="2" id="KW-1185">Reference proteome</keyword>
<dbReference type="Proteomes" id="UP000183508">
    <property type="component" value="Unassembled WGS sequence"/>
</dbReference>
<sequence>MIYVGHRGDLSTLYVDREVWHQKYHGQPELTEQYAQRVCDFLMDHLPASVFKRLAKKVQEEAKHL</sequence>
<protein>
    <submittedName>
        <fullName evidence="1">Uncharacterized protein</fullName>
    </submittedName>
</protein>
<evidence type="ECO:0000313" key="2">
    <source>
        <dbReference type="Proteomes" id="UP000183508"/>
    </source>
</evidence>
<dbReference type="RefSeq" id="WP_074951006.1">
    <property type="nucleotide sequence ID" value="NZ_FPBV01000006.1"/>
</dbReference>
<reference evidence="2" key="1">
    <citation type="submission" date="2016-10" db="EMBL/GenBank/DDBJ databases">
        <authorList>
            <person name="Varghese N."/>
        </authorList>
    </citation>
    <scope>NUCLEOTIDE SEQUENCE [LARGE SCALE GENOMIC DNA]</scope>
    <source>
        <strain evidence="2">DSM 17980</strain>
    </source>
</reference>
<accession>A0A1I7IBP3</accession>
<gene>
    <name evidence="1" type="ORF">SAMN05421543_106117</name>
</gene>